<proteinExistence type="predicted"/>
<evidence type="ECO:0000313" key="1">
    <source>
        <dbReference type="EMBL" id="ADN18030.1"/>
    </source>
</evidence>
<keyword evidence="1" id="KW-0614">Plasmid</keyword>
<sequence>MPSDQQPKIEFTNEIATPEQIINTMIDLRLAVYELEQQIETLRPDFFAACLALNTEKITLEKAIITKKLTPGVWNYSPEVKSTEALLKQLKRQFQEDHEPIRGRDITWIIKLLAVKEAY</sequence>
<reference evidence="2" key="1">
    <citation type="journal article" date="2011" name="MBio">
        <title>Novel metabolic attributes of the genus Cyanothece, comprising a group of unicellular nitrogen-fixing Cyanobacteria.</title>
        <authorList>
            <person name="Bandyopadhyay A."/>
            <person name="Elvitigala T."/>
            <person name="Welsh E."/>
            <person name="Stockel J."/>
            <person name="Liberton M."/>
            <person name="Min H."/>
            <person name="Sherman L.A."/>
            <person name="Pakrasi H.B."/>
        </authorList>
    </citation>
    <scope>NUCLEOTIDE SEQUENCE [LARGE SCALE GENOMIC DNA]</scope>
    <source>
        <strain evidence="2">PCC 7822</strain>
        <plasmid evidence="2">Cy782202</plasmid>
    </source>
</reference>
<dbReference type="EMBL" id="CP002200">
    <property type="protein sequence ID" value="ADN18030.1"/>
    <property type="molecule type" value="Genomic_DNA"/>
</dbReference>
<dbReference type="KEGG" id="cyj:Cyan7822_6226"/>
<dbReference type="AlphaFoldDB" id="E0UM50"/>
<dbReference type="Proteomes" id="UP000008206">
    <property type="component" value="Plasmid Cy782202"/>
</dbReference>
<name>E0UM50_GLOV7</name>
<protein>
    <submittedName>
        <fullName evidence="1">Uncharacterized protein</fullName>
    </submittedName>
</protein>
<organism evidence="1 2">
    <name type="scientific">Gloeothece verrucosa (strain PCC 7822)</name>
    <name type="common">Cyanothece sp. (strain PCC 7822)</name>
    <dbReference type="NCBI Taxonomy" id="497965"/>
    <lineage>
        <taxon>Bacteria</taxon>
        <taxon>Bacillati</taxon>
        <taxon>Cyanobacteriota</taxon>
        <taxon>Cyanophyceae</taxon>
        <taxon>Oscillatoriophycideae</taxon>
        <taxon>Chroococcales</taxon>
        <taxon>Aphanothecaceae</taxon>
        <taxon>Gloeothece</taxon>
        <taxon>Gloeothece verrucosa</taxon>
    </lineage>
</organism>
<geneLocation type="plasmid" evidence="1 2">
    <name>Cy782202</name>
</geneLocation>
<dbReference type="HOGENOM" id="CLU_166671_0_0_3"/>
<dbReference type="RefSeq" id="WP_013334779.1">
    <property type="nucleotide sequence ID" value="NC_014534.1"/>
</dbReference>
<keyword evidence="2" id="KW-1185">Reference proteome</keyword>
<gene>
    <name evidence="1" type="ordered locus">Cyan7822_6226</name>
</gene>
<evidence type="ECO:0000313" key="2">
    <source>
        <dbReference type="Proteomes" id="UP000008206"/>
    </source>
</evidence>
<dbReference type="OrthoDB" id="535330at2"/>
<accession>E0UM50</accession>